<name>A0A101FF24_9THEO</name>
<dbReference type="GO" id="GO:0016779">
    <property type="term" value="F:nucleotidyltransferase activity"/>
    <property type="evidence" value="ECO:0007669"/>
    <property type="project" value="UniProtKB-KW"/>
</dbReference>
<comment type="caution">
    <text evidence="11">The sequence shown here is derived from an EMBL/GenBank/DDBJ whole genome shotgun (WGS) entry which is preliminary data.</text>
</comment>
<dbReference type="GO" id="GO:0046872">
    <property type="term" value="F:metal ion binding"/>
    <property type="evidence" value="ECO:0007669"/>
    <property type="project" value="UniProtKB-KW"/>
</dbReference>
<dbReference type="GO" id="GO:0005524">
    <property type="term" value="F:ATP binding"/>
    <property type="evidence" value="ECO:0007669"/>
    <property type="project" value="UniProtKB-KW"/>
</dbReference>
<comment type="cofactor">
    <cofactor evidence="1">
        <name>Mg(2+)</name>
        <dbReference type="ChEBI" id="CHEBI:18420"/>
    </cofactor>
</comment>
<keyword evidence="2" id="KW-1277">Toxin-antitoxin system</keyword>
<evidence type="ECO:0000256" key="8">
    <source>
        <dbReference type="ARBA" id="ARBA00022842"/>
    </source>
</evidence>
<feature type="domain" description="Polymerase nucleotidyl transferase" evidence="10">
    <location>
        <begin position="20"/>
        <end position="97"/>
    </location>
</feature>
<dbReference type="CDD" id="cd05403">
    <property type="entry name" value="NT_KNTase_like"/>
    <property type="match status" value="1"/>
</dbReference>
<dbReference type="InterPro" id="IPR043519">
    <property type="entry name" value="NT_sf"/>
</dbReference>
<dbReference type="PANTHER" id="PTHR33571">
    <property type="entry name" value="SSL8005 PROTEIN"/>
    <property type="match status" value="1"/>
</dbReference>
<evidence type="ECO:0000256" key="1">
    <source>
        <dbReference type="ARBA" id="ARBA00001946"/>
    </source>
</evidence>
<evidence type="ECO:0000256" key="4">
    <source>
        <dbReference type="ARBA" id="ARBA00022695"/>
    </source>
</evidence>
<evidence type="ECO:0000256" key="7">
    <source>
        <dbReference type="ARBA" id="ARBA00022840"/>
    </source>
</evidence>
<keyword evidence="8" id="KW-0460">Magnesium</keyword>
<organism evidence="11 12">
    <name type="scientific">Thermacetogenium phaeum</name>
    <dbReference type="NCBI Taxonomy" id="85874"/>
    <lineage>
        <taxon>Bacteria</taxon>
        <taxon>Bacillati</taxon>
        <taxon>Bacillota</taxon>
        <taxon>Clostridia</taxon>
        <taxon>Thermoanaerobacterales</taxon>
        <taxon>Thermoanaerobacteraceae</taxon>
        <taxon>Thermacetogenium</taxon>
    </lineage>
</organism>
<dbReference type="EMBL" id="LGFO01000232">
    <property type="protein sequence ID" value="KUK35862.1"/>
    <property type="molecule type" value="Genomic_DNA"/>
</dbReference>
<dbReference type="Gene3D" id="3.30.460.10">
    <property type="entry name" value="Beta Polymerase, domain 2"/>
    <property type="match status" value="1"/>
</dbReference>
<dbReference type="PATRIC" id="fig|85874.4.peg.1039"/>
<keyword evidence="7" id="KW-0067">ATP-binding</keyword>
<keyword evidence="4" id="KW-0548">Nucleotidyltransferase</keyword>
<dbReference type="PANTHER" id="PTHR33571:SF19">
    <property type="entry name" value="PROTEIN ADENYLYLTRANSFERASE MJ0128-RELATED"/>
    <property type="match status" value="1"/>
</dbReference>
<sequence length="97" mass="10896">MNELDNLIAKLKNSKALLHEQYGVEILGIFGSYVRGEQKRNSDVDILVDFKEPIGLLKFVALKNQLSEIIGRDVDLVTKTALKPGIGKRILEEVIYV</sequence>
<comment type="similarity">
    <text evidence="9">Belongs to the MntA antitoxin family.</text>
</comment>
<keyword evidence="3 11" id="KW-0808">Transferase</keyword>
<evidence type="ECO:0000259" key="10">
    <source>
        <dbReference type="Pfam" id="PF01909"/>
    </source>
</evidence>
<dbReference type="Proteomes" id="UP000053326">
    <property type="component" value="Unassembled WGS sequence"/>
</dbReference>
<keyword evidence="5" id="KW-0479">Metal-binding</keyword>
<keyword evidence="6" id="KW-0547">Nucleotide-binding</keyword>
<accession>A0A101FF24</accession>
<dbReference type="Pfam" id="PF01909">
    <property type="entry name" value="NTP_transf_2"/>
    <property type="match status" value="1"/>
</dbReference>
<evidence type="ECO:0000256" key="6">
    <source>
        <dbReference type="ARBA" id="ARBA00022741"/>
    </source>
</evidence>
<dbReference type="AlphaFoldDB" id="A0A101FF24"/>
<evidence type="ECO:0000256" key="3">
    <source>
        <dbReference type="ARBA" id="ARBA00022679"/>
    </source>
</evidence>
<gene>
    <name evidence="11" type="ORF">XD66_1432</name>
</gene>
<dbReference type="InterPro" id="IPR002934">
    <property type="entry name" value="Polymerase_NTP_transf_dom"/>
</dbReference>
<protein>
    <submittedName>
        <fullName evidence="11">Putative nucleotidyltransferase</fullName>
    </submittedName>
</protein>
<reference evidence="12" key="1">
    <citation type="journal article" date="2015" name="MBio">
        <title>Genome-Resolved Metagenomic Analysis Reveals Roles for Candidate Phyla and Other Microbial Community Members in Biogeochemical Transformations in Oil Reservoirs.</title>
        <authorList>
            <person name="Hu P."/>
            <person name="Tom L."/>
            <person name="Singh A."/>
            <person name="Thomas B.C."/>
            <person name="Baker B.J."/>
            <person name="Piceno Y.M."/>
            <person name="Andersen G.L."/>
            <person name="Banfield J.F."/>
        </authorList>
    </citation>
    <scope>NUCLEOTIDE SEQUENCE [LARGE SCALE GENOMIC DNA]</scope>
</reference>
<dbReference type="InterPro" id="IPR052038">
    <property type="entry name" value="Type-VII_TA_antitoxin"/>
</dbReference>
<dbReference type="SUPFAM" id="SSF81301">
    <property type="entry name" value="Nucleotidyltransferase"/>
    <property type="match status" value="1"/>
</dbReference>
<evidence type="ECO:0000313" key="12">
    <source>
        <dbReference type="Proteomes" id="UP000053326"/>
    </source>
</evidence>
<evidence type="ECO:0000256" key="2">
    <source>
        <dbReference type="ARBA" id="ARBA00022649"/>
    </source>
</evidence>
<dbReference type="OMA" id="KFGVIEI"/>
<evidence type="ECO:0000256" key="5">
    <source>
        <dbReference type="ARBA" id="ARBA00022723"/>
    </source>
</evidence>
<proteinExistence type="inferred from homology"/>
<evidence type="ECO:0000256" key="9">
    <source>
        <dbReference type="ARBA" id="ARBA00038276"/>
    </source>
</evidence>
<evidence type="ECO:0000313" key="11">
    <source>
        <dbReference type="EMBL" id="KUK35862.1"/>
    </source>
</evidence>